<feature type="signal peptide" evidence="1">
    <location>
        <begin position="1"/>
        <end position="21"/>
    </location>
</feature>
<dbReference type="Pfam" id="PF03009">
    <property type="entry name" value="GDPD"/>
    <property type="match status" value="1"/>
</dbReference>
<evidence type="ECO:0000313" key="4">
    <source>
        <dbReference type="Proteomes" id="UP000281708"/>
    </source>
</evidence>
<dbReference type="PROSITE" id="PS51704">
    <property type="entry name" value="GP_PDE"/>
    <property type="match status" value="1"/>
</dbReference>
<comment type="caution">
    <text evidence="3">The sequence shown here is derived from an EMBL/GenBank/DDBJ whole genome shotgun (WGS) entry which is preliminary data.</text>
</comment>
<feature type="chain" id="PRO_5017943233" description="GP-PDE domain-containing protein" evidence="1">
    <location>
        <begin position="22"/>
        <end position="375"/>
    </location>
</feature>
<gene>
    <name evidence="3" type="ORF">D9V37_13435</name>
</gene>
<dbReference type="Proteomes" id="UP000281708">
    <property type="component" value="Unassembled WGS sequence"/>
</dbReference>
<dbReference type="GO" id="GO:0008081">
    <property type="term" value="F:phosphoric diester hydrolase activity"/>
    <property type="evidence" value="ECO:0007669"/>
    <property type="project" value="InterPro"/>
</dbReference>
<dbReference type="EMBL" id="RDBE01000008">
    <property type="protein sequence ID" value="RLV48726.1"/>
    <property type="molecule type" value="Genomic_DNA"/>
</dbReference>
<evidence type="ECO:0000256" key="1">
    <source>
        <dbReference type="SAM" id="SignalP"/>
    </source>
</evidence>
<keyword evidence="4" id="KW-1185">Reference proteome</keyword>
<accession>A0A3L8NZW9</accession>
<dbReference type="Gene3D" id="3.20.20.190">
    <property type="entry name" value="Phosphatidylinositol (PI) phosphodiesterase"/>
    <property type="match status" value="1"/>
</dbReference>
<sequence>MLAGFVGALLLAGLATVPAQADSGASERKHKLSVTFPHTMVRGQAAGLRVVERPIRRHRLLKVYYRPSTGGAWHLAAKERETKRGKARIRFALPATGSYTVRLAMARYRISKHRHVKLRQVYGSVKVVPTRVPVVMAHRGGGAEAPENTMAAFTHAIAVGAPTVETDVHETSDGHLILMHDSTLARTTNAEAYGIANTPVWQLRWDQIQQVQVDVGPGASQPVPQLSDLLALLQQNPGTRLLVEAKDPGSGQPDLYQKMLDAMNAAGIDSSRSGRAAIESFDVDGLKSFAIAHPGLNVSPIMQKRMTAPRYYTWAGSITLESRYATASQIALLHAGGLAVNVWTLDTAAQLAAAADAGADAVITDLPSTALATFR</sequence>
<name>A0A3L8NZW9_9ACTN</name>
<dbReference type="InterPro" id="IPR017946">
    <property type="entry name" value="PLC-like_Pdiesterase_TIM-brl"/>
</dbReference>
<evidence type="ECO:0000259" key="2">
    <source>
        <dbReference type="PROSITE" id="PS51704"/>
    </source>
</evidence>
<dbReference type="PANTHER" id="PTHR46211:SF1">
    <property type="entry name" value="GLYCEROPHOSPHODIESTER PHOSPHODIESTERASE, CYTOPLASMIC"/>
    <property type="match status" value="1"/>
</dbReference>
<evidence type="ECO:0000313" key="3">
    <source>
        <dbReference type="EMBL" id="RLV48726.1"/>
    </source>
</evidence>
<organism evidence="3 4">
    <name type="scientific">Nocardioides mangrovicus</name>
    <dbReference type="NCBI Taxonomy" id="2478913"/>
    <lineage>
        <taxon>Bacteria</taxon>
        <taxon>Bacillati</taxon>
        <taxon>Actinomycetota</taxon>
        <taxon>Actinomycetes</taxon>
        <taxon>Propionibacteriales</taxon>
        <taxon>Nocardioidaceae</taxon>
        <taxon>Nocardioides</taxon>
    </lineage>
</organism>
<dbReference type="SUPFAM" id="SSF51695">
    <property type="entry name" value="PLC-like phosphodiesterases"/>
    <property type="match status" value="1"/>
</dbReference>
<protein>
    <recommendedName>
        <fullName evidence="2">GP-PDE domain-containing protein</fullName>
    </recommendedName>
</protein>
<dbReference type="PANTHER" id="PTHR46211">
    <property type="entry name" value="GLYCEROPHOSPHORYL DIESTER PHOSPHODIESTERASE"/>
    <property type="match status" value="1"/>
</dbReference>
<keyword evidence="1" id="KW-0732">Signal</keyword>
<proteinExistence type="predicted"/>
<dbReference type="AlphaFoldDB" id="A0A3L8NZW9"/>
<dbReference type="GO" id="GO:0006629">
    <property type="term" value="P:lipid metabolic process"/>
    <property type="evidence" value="ECO:0007669"/>
    <property type="project" value="InterPro"/>
</dbReference>
<reference evidence="3 4" key="1">
    <citation type="submission" date="2018-10" db="EMBL/GenBank/DDBJ databases">
        <title>Marmoricola sp. 4Q3S-7 whole genome shotgun sequence.</title>
        <authorList>
            <person name="Li F."/>
        </authorList>
    </citation>
    <scope>NUCLEOTIDE SEQUENCE [LARGE SCALE GENOMIC DNA]</scope>
    <source>
        <strain evidence="3 4">4Q3S-7</strain>
    </source>
</reference>
<feature type="domain" description="GP-PDE" evidence="2">
    <location>
        <begin position="133"/>
        <end position="374"/>
    </location>
</feature>
<dbReference type="InterPro" id="IPR030395">
    <property type="entry name" value="GP_PDE_dom"/>
</dbReference>